<dbReference type="GO" id="GO:0005524">
    <property type="term" value="F:ATP binding"/>
    <property type="evidence" value="ECO:0007669"/>
    <property type="project" value="UniProtKB-UniRule"/>
</dbReference>
<feature type="transmembrane region" description="Helical" evidence="18">
    <location>
        <begin position="94"/>
        <end position="111"/>
    </location>
</feature>
<evidence type="ECO:0000256" key="12">
    <source>
        <dbReference type="ARBA" id="ARBA00023136"/>
    </source>
</evidence>
<dbReference type="NCBIfam" id="TIGR01494">
    <property type="entry name" value="ATPase_P-type"/>
    <property type="match status" value="2"/>
</dbReference>
<dbReference type="GO" id="GO:0016887">
    <property type="term" value="F:ATP hydrolysis activity"/>
    <property type="evidence" value="ECO:0007669"/>
    <property type="project" value="InterPro"/>
</dbReference>
<feature type="binding site" evidence="16">
    <location>
        <position position="833"/>
    </location>
    <ligand>
        <name>ATP</name>
        <dbReference type="ChEBI" id="CHEBI:30616"/>
    </ligand>
</feature>
<keyword evidence="11 18" id="KW-1133">Transmembrane helix</keyword>
<dbReference type="Gene3D" id="3.40.50.1000">
    <property type="entry name" value="HAD superfamily/HAD-like"/>
    <property type="match status" value="1"/>
</dbReference>
<feature type="binding site" evidence="17">
    <location>
        <position position="1096"/>
    </location>
    <ligand>
        <name>Mg(2+)</name>
        <dbReference type="ChEBI" id="CHEBI:18420"/>
    </ligand>
</feature>
<evidence type="ECO:0000256" key="6">
    <source>
        <dbReference type="ARBA" id="ARBA00022723"/>
    </source>
</evidence>
<feature type="binding site" evidence="16">
    <location>
        <position position="901"/>
    </location>
    <ligand>
        <name>ATP</name>
        <dbReference type="ChEBI" id="CHEBI:30616"/>
    </ligand>
</feature>
<dbReference type="SFLD" id="SFLDS00003">
    <property type="entry name" value="Haloacid_Dehalogenase"/>
    <property type="match status" value="1"/>
</dbReference>
<keyword evidence="23" id="KW-1185">Reference proteome</keyword>
<dbReference type="InterPro" id="IPR023214">
    <property type="entry name" value="HAD_sf"/>
</dbReference>
<protein>
    <recommendedName>
        <fullName evidence="18">Phospholipid-transporting ATPase</fullName>
        <ecNumber evidence="18">7.6.2.1</ecNumber>
    </recommendedName>
</protein>
<evidence type="ECO:0000256" key="13">
    <source>
        <dbReference type="ARBA" id="ARBA00034036"/>
    </source>
</evidence>
<dbReference type="InterPro" id="IPR032630">
    <property type="entry name" value="P_typ_ATPase_c"/>
</dbReference>
<keyword evidence="4" id="KW-0597">Phosphoprotein</keyword>
<dbReference type="FunFam" id="3.40.50.1000:FF:000001">
    <property type="entry name" value="Phospholipid-transporting ATPase IC"/>
    <property type="match status" value="1"/>
</dbReference>
<feature type="binding site" evidence="16">
    <location>
        <position position="857"/>
    </location>
    <ligand>
        <name>ATP</name>
        <dbReference type="ChEBI" id="CHEBI:30616"/>
    </ligand>
</feature>
<dbReference type="GO" id="GO:0140326">
    <property type="term" value="F:ATPase-coupled intramembrane lipid transporter activity"/>
    <property type="evidence" value="ECO:0007669"/>
    <property type="project" value="UniProtKB-EC"/>
</dbReference>
<feature type="region of interest" description="Disordered" evidence="19">
    <location>
        <begin position="1392"/>
        <end position="1421"/>
    </location>
</feature>
<feature type="transmembrane region" description="Helical" evidence="18">
    <location>
        <begin position="542"/>
        <end position="566"/>
    </location>
</feature>
<feature type="compositionally biased region" description="Low complexity" evidence="19">
    <location>
        <begin position="213"/>
        <end position="227"/>
    </location>
</feature>
<accession>A0AAD7VBQ1</accession>
<dbReference type="InterPro" id="IPR001757">
    <property type="entry name" value="P_typ_ATPase"/>
</dbReference>
<dbReference type="Pfam" id="PF13246">
    <property type="entry name" value="Cation_ATPase"/>
    <property type="match status" value="1"/>
</dbReference>
<dbReference type="SUPFAM" id="SSF81665">
    <property type="entry name" value="Calcium ATPase, transmembrane domain M"/>
    <property type="match status" value="1"/>
</dbReference>
<dbReference type="SUPFAM" id="SSF81660">
    <property type="entry name" value="Metal cation-transporting ATPase, ATP-binding domain N"/>
    <property type="match status" value="1"/>
</dbReference>
<evidence type="ECO:0000256" key="8">
    <source>
        <dbReference type="ARBA" id="ARBA00022840"/>
    </source>
</evidence>
<dbReference type="InterPro" id="IPR006539">
    <property type="entry name" value="P-type_ATPase_IV"/>
</dbReference>
<feature type="binding site" evidence="16">
    <location>
        <position position="1100"/>
    </location>
    <ligand>
        <name>ATP</name>
        <dbReference type="ChEBI" id="CHEBI:30616"/>
    </ligand>
</feature>
<evidence type="ECO:0000259" key="20">
    <source>
        <dbReference type="Pfam" id="PF16209"/>
    </source>
</evidence>
<evidence type="ECO:0000313" key="23">
    <source>
        <dbReference type="Proteomes" id="UP001234581"/>
    </source>
</evidence>
<evidence type="ECO:0000256" key="1">
    <source>
        <dbReference type="ARBA" id="ARBA00004127"/>
    </source>
</evidence>
<dbReference type="PANTHER" id="PTHR24092:SF180">
    <property type="entry name" value="PHOSPHOLIPID-TRANSPORTING ATPASE DNF1-RELATED"/>
    <property type="match status" value="1"/>
</dbReference>
<keyword evidence="5 18" id="KW-0812">Transmembrane</keyword>
<dbReference type="InterPro" id="IPR023298">
    <property type="entry name" value="ATPase_P-typ_TM_dom_sf"/>
</dbReference>
<comment type="subcellular location">
    <subcellularLocation>
        <location evidence="1">Endomembrane system</location>
        <topology evidence="1">Multi-pass membrane protein</topology>
    </subcellularLocation>
    <subcellularLocation>
        <location evidence="18">Membrane</location>
        <topology evidence="18">Multi-pass membrane protein</topology>
    </subcellularLocation>
</comment>
<feature type="binding site" evidence="17">
    <location>
        <position position="1100"/>
    </location>
    <ligand>
        <name>Mg(2+)</name>
        <dbReference type="ChEBI" id="CHEBI:18420"/>
    </ligand>
</feature>
<evidence type="ECO:0000256" key="14">
    <source>
        <dbReference type="ARBA" id="ARBA00049128"/>
    </source>
</evidence>
<dbReference type="GO" id="GO:0005886">
    <property type="term" value="C:plasma membrane"/>
    <property type="evidence" value="ECO:0007669"/>
    <property type="project" value="TreeGrafter"/>
</dbReference>
<feature type="transmembrane region" description="Helical" evidence="18">
    <location>
        <begin position="1336"/>
        <end position="1354"/>
    </location>
</feature>
<dbReference type="InterPro" id="IPR008250">
    <property type="entry name" value="ATPase_P-typ_transduc_dom_A_sf"/>
</dbReference>
<keyword evidence="3" id="KW-0813">Transport</keyword>
<evidence type="ECO:0000256" key="9">
    <source>
        <dbReference type="ARBA" id="ARBA00022842"/>
    </source>
</evidence>
<feature type="compositionally biased region" description="Low complexity" evidence="19">
    <location>
        <begin position="236"/>
        <end position="279"/>
    </location>
</feature>
<feature type="binding site" evidence="17">
    <location>
        <position position="657"/>
    </location>
    <ligand>
        <name>Mg(2+)</name>
        <dbReference type="ChEBI" id="CHEBI:18420"/>
    </ligand>
</feature>
<feature type="binding site" evidence="16">
    <location>
        <position position="657"/>
    </location>
    <ligand>
        <name>ATP</name>
        <dbReference type="ChEBI" id="CHEBI:30616"/>
    </ligand>
</feature>
<feature type="transmembrane region" description="Helical" evidence="18">
    <location>
        <begin position="1277"/>
        <end position="1297"/>
    </location>
</feature>
<keyword evidence="12 18" id="KW-0472">Membrane</keyword>
<feature type="compositionally biased region" description="Polar residues" evidence="19">
    <location>
        <begin position="18"/>
        <end position="27"/>
    </location>
</feature>
<feature type="binding site" evidence="16">
    <location>
        <position position="1070"/>
    </location>
    <ligand>
        <name>ATP</name>
        <dbReference type="ChEBI" id="CHEBI:30616"/>
    </ligand>
</feature>
<feature type="binding site" evidence="16">
    <location>
        <position position="1099"/>
    </location>
    <ligand>
        <name>ATP</name>
        <dbReference type="ChEBI" id="CHEBI:30616"/>
    </ligand>
</feature>
<evidence type="ECO:0000256" key="7">
    <source>
        <dbReference type="ARBA" id="ARBA00022741"/>
    </source>
</evidence>
<dbReference type="FunFam" id="3.40.1110.10:FF:000087">
    <property type="entry name" value="Phospholipid-transporting ATPase"/>
    <property type="match status" value="1"/>
</dbReference>
<sequence>MIDTRQRFNRLFRRKNGEQQQKQQSTGELRRTESTSSYMQRRRHIYVNMELPSFEYDEQGNRISGQYVSNRIRTAKYTPLTFIPKNLFEQFRNVANLYFLLLVVLQCIPIFGVTEPAVSALPLMAILLITAIKDAIEDYRRSQSDSRVNNAKTLKLANWTNVNVEDTSGSRWHGLHIFFGFFCMLAGVENRYAHTYRLSITRKKPVQQAALDTASTRLSRTSSSIRRPASSYAAHSDQPSSSASSPPSKRQQQQRYGDQQHLQQPESSSSPRPGSRLLSTVRQRSDTLRSELSSMFKPPTIKRKSRQPYRPGSIPHSVLYRTPTTETGVEDAGGLPRRSTSMRRRPSSVHPGEEEEKCADLAPGDPPARKCKVFWQEVRWEDLSAGDYVMLRNNDDVPADIVVLSTSETDNMCFIETQNLDGETNLKTRQGLTATADLRTVHDCERARFYIESEPPHANLYQYNAALRWDIDQPEDNQTTVSHQKTEAVTYSNILLRGSVLRNTQWLIGVVVFTGVETKIMLNSGATPSKRSKIQKETNPHVIANFVILAIICIVSSVLDSVYFGTSGSMPFFDFEIRGNNASYDGFLTFWVTLILYQNIVPISLYISVEIVKTFAAYFIYADIDMYYEKTDTPCIAKTWNISDDLGQIEYIFSDKTGTLTQNVMEFRKCTIDGVSYGLSSTETDLMRDQQQQGDEKMDLSDAEDAEENRMSAVMKEMFKKQQLLFENKHVGPKPTFGDPKFFEDLGKQDTPHSVAMIHFMSALALCHTVIAEWPSEENPDLIDYRATSPDEAALVATARDLGFSYIGRDANTLSVEIMGEVKNFELLDTLEFNSSRKRMSVVIKPHDSDRIILLCKGADSVIYERLCEDFGDQAELEKSQKHLQTTTMDHLEAYANEGLRTLCLAYRFISQEEYKMWNRRYQEACASLYNREQKVDEVCEEIEVNMLLMGGTAIEDRLQDGVPETIAELAQSGIRLWVLTGDKTETAINIAYSCNLITNDMQMLILKADTRADTEKQIKDALAAAYDPKANQKLALVIDGTTLKYALEDEYRDMLLRLGMKCNSVVCCRVSPKQKAQVVTLVKRGLKVMTLAIGDGANDVSMIQEANVGIGISGVEGRQAVMASDYAIAQFRFLRKLLLVHGRWSYLRTAEMIMGFFYKNIVWTFVLFWFQIFCQFTGSMIFDYSLVTLYNLIFTSLPIIFLGIWDQDLSAKISLCYPELYRMGLRNDKFKVWRFWATIFDSIFQSAVCFFFPYMLLIAGAPDKAGYISNGVYETGTVMSSIAVIVANLFVGLSLYEFTWIQIGIIALSILVYYAFVGIYAQFNTFIFAGHDRLFAVGYYWLILILTVFASFLPRVTALYYLHVYQPYDNDIVREIELVLKNGRYERRESLSAGRETGLPPNHVKQEQQQSQQPNSSNNT</sequence>
<feature type="binding site" evidence="16">
    <location>
        <position position="982"/>
    </location>
    <ligand>
        <name>ATP</name>
        <dbReference type="ChEBI" id="CHEBI:30616"/>
    </ligand>
</feature>
<dbReference type="PROSITE" id="PS00154">
    <property type="entry name" value="ATPASE_E1_E2"/>
    <property type="match status" value="1"/>
</dbReference>
<feature type="binding site" evidence="16">
    <location>
        <position position="792"/>
    </location>
    <ligand>
        <name>ATP</name>
        <dbReference type="ChEBI" id="CHEBI:30616"/>
    </ligand>
</feature>
<dbReference type="RefSeq" id="XP_058346445.1">
    <property type="nucleotide sequence ID" value="XM_058482878.1"/>
</dbReference>
<comment type="catalytic activity">
    <reaction evidence="13 18">
        <text>ATP + H2O + phospholipidSide 1 = ADP + phosphate + phospholipidSide 2.</text>
        <dbReference type="EC" id="7.6.2.1"/>
    </reaction>
</comment>
<evidence type="ECO:0000256" key="15">
    <source>
        <dbReference type="PIRSR" id="PIRSR606539-1"/>
    </source>
</evidence>
<dbReference type="InterPro" id="IPR018303">
    <property type="entry name" value="ATPase_P-typ_P_site"/>
</dbReference>
<dbReference type="Proteomes" id="UP001234581">
    <property type="component" value="Unassembled WGS sequence"/>
</dbReference>
<evidence type="ECO:0000256" key="11">
    <source>
        <dbReference type="ARBA" id="ARBA00022989"/>
    </source>
</evidence>
<dbReference type="EC" id="7.6.2.1" evidence="18"/>
<name>A0AAD7VBQ1_9FUNG</name>
<evidence type="ECO:0000256" key="18">
    <source>
        <dbReference type="RuleBase" id="RU362033"/>
    </source>
</evidence>
<dbReference type="GO" id="GO:0045332">
    <property type="term" value="P:phospholipid translocation"/>
    <property type="evidence" value="ECO:0007669"/>
    <property type="project" value="TreeGrafter"/>
</dbReference>
<dbReference type="GeneID" id="83210214"/>
<feature type="transmembrane region" description="Helical" evidence="18">
    <location>
        <begin position="1233"/>
        <end position="1257"/>
    </location>
</feature>
<evidence type="ECO:0000256" key="17">
    <source>
        <dbReference type="PIRSR" id="PIRSR606539-3"/>
    </source>
</evidence>
<evidence type="ECO:0000256" key="4">
    <source>
        <dbReference type="ARBA" id="ARBA00022553"/>
    </source>
</evidence>
<feature type="binding site" evidence="17">
    <location>
        <position position="655"/>
    </location>
    <ligand>
        <name>Mg(2+)</name>
        <dbReference type="ChEBI" id="CHEBI:18420"/>
    </ligand>
</feature>
<feature type="region of interest" description="Disordered" evidence="19">
    <location>
        <begin position="209"/>
        <end position="363"/>
    </location>
</feature>
<keyword evidence="10 18" id="KW-1278">Translocase</keyword>
<keyword evidence="9 17" id="KW-0460">Magnesium</keyword>
<feature type="domain" description="P-type ATPase C-terminal" evidence="21">
    <location>
        <begin position="1122"/>
        <end position="1368"/>
    </location>
</feature>
<reference evidence="22 23" key="1">
    <citation type="submission" date="2023-03" db="EMBL/GenBank/DDBJ databases">
        <title>Genome sequence of Lichtheimia ornata CBS 291.66.</title>
        <authorList>
            <person name="Mohabir J.T."/>
            <person name="Shea T.P."/>
            <person name="Kurbessoian T."/>
            <person name="Berby B."/>
            <person name="Fontaine J."/>
            <person name="Livny J."/>
            <person name="Gnirke A."/>
            <person name="Stajich J.E."/>
            <person name="Cuomo C.A."/>
        </authorList>
    </citation>
    <scope>NUCLEOTIDE SEQUENCE [LARGE SCALE GENOMIC DNA]</scope>
    <source>
        <strain evidence="22">CBS 291.66</strain>
    </source>
</reference>
<evidence type="ECO:0000256" key="5">
    <source>
        <dbReference type="ARBA" id="ARBA00022692"/>
    </source>
</evidence>
<feature type="binding site" evidence="16">
    <location>
        <position position="1076"/>
    </location>
    <ligand>
        <name>ATP</name>
        <dbReference type="ChEBI" id="CHEBI:30616"/>
    </ligand>
</feature>
<proteinExistence type="inferred from homology"/>
<dbReference type="PANTHER" id="PTHR24092">
    <property type="entry name" value="PROBABLE PHOSPHOLIPID-TRANSPORTING ATPASE"/>
    <property type="match status" value="1"/>
</dbReference>
<dbReference type="Pfam" id="PF16212">
    <property type="entry name" value="PhoLip_ATPase_C"/>
    <property type="match status" value="1"/>
</dbReference>
<dbReference type="InterPro" id="IPR036412">
    <property type="entry name" value="HAD-like_sf"/>
</dbReference>
<evidence type="ECO:0000256" key="16">
    <source>
        <dbReference type="PIRSR" id="PIRSR606539-2"/>
    </source>
</evidence>
<dbReference type="SUPFAM" id="SSF81653">
    <property type="entry name" value="Calcium ATPase, transduction domain A"/>
    <property type="match status" value="1"/>
</dbReference>
<keyword evidence="7 16" id="KW-0547">Nucleotide-binding</keyword>
<feature type="transmembrane region" description="Helical" evidence="18">
    <location>
        <begin position="586"/>
        <end position="607"/>
    </location>
</feature>
<feature type="active site" description="4-aspartylphosphate intermediate" evidence="15">
    <location>
        <position position="655"/>
    </location>
</feature>
<comment type="catalytic activity">
    <reaction evidence="14">
        <text>a 1,2-diacyl-sn-glycero-3-phosphoethanolamine(out) + ATP + H2O = a 1,2-diacyl-sn-glycero-3-phosphoethanolamine(in) + ADP + phosphate + H(+)</text>
        <dbReference type="Rhea" id="RHEA:66132"/>
        <dbReference type="ChEBI" id="CHEBI:15377"/>
        <dbReference type="ChEBI" id="CHEBI:15378"/>
        <dbReference type="ChEBI" id="CHEBI:30616"/>
        <dbReference type="ChEBI" id="CHEBI:43474"/>
        <dbReference type="ChEBI" id="CHEBI:64612"/>
        <dbReference type="ChEBI" id="CHEBI:456216"/>
    </reaction>
    <physiologicalReaction direction="left-to-right" evidence="14">
        <dbReference type="Rhea" id="RHEA:66133"/>
    </physiologicalReaction>
</comment>
<comment type="caution">
    <text evidence="22">The sequence shown here is derived from an EMBL/GenBank/DDBJ whole genome shotgun (WGS) entry which is preliminary data.</text>
</comment>
<feature type="binding site" evidence="16">
    <location>
        <position position="983"/>
    </location>
    <ligand>
        <name>ATP</name>
        <dbReference type="ChEBI" id="CHEBI:30616"/>
    </ligand>
</feature>
<feature type="compositionally biased region" description="Low complexity" evidence="19">
    <location>
        <begin position="1408"/>
        <end position="1421"/>
    </location>
</feature>
<dbReference type="InterPro" id="IPR023299">
    <property type="entry name" value="ATPase_P-typ_cyto_dom_N"/>
</dbReference>
<dbReference type="CDD" id="cd02073">
    <property type="entry name" value="P-type_ATPase_APLT_Dnf-like"/>
    <property type="match status" value="1"/>
</dbReference>
<dbReference type="Gene3D" id="2.70.150.10">
    <property type="entry name" value="Calcium-transporting ATPase, cytoplasmic transduction domain A"/>
    <property type="match status" value="1"/>
</dbReference>
<feature type="binding site" evidence="16">
    <location>
        <position position="655"/>
    </location>
    <ligand>
        <name>ATP</name>
        <dbReference type="ChEBI" id="CHEBI:30616"/>
    </ligand>
</feature>
<comment type="similarity">
    <text evidence="2 18">Belongs to the cation transport ATPase (P-type) (TC 3.A.3) family. Type IV subfamily.</text>
</comment>
<comment type="cofactor">
    <cofactor evidence="17">
        <name>Mg(2+)</name>
        <dbReference type="ChEBI" id="CHEBI:18420"/>
    </cofactor>
</comment>
<dbReference type="FunFam" id="3.40.50.1000:FF:000014">
    <property type="entry name" value="Phospholipid-transporting ATPase"/>
    <property type="match status" value="1"/>
</dbReference>
<feature type="transmembrane region" description="Helical" evidence="18">
    <location>
        <begin position="1189"/>
        <end position="1206"/>
    </location>
</feature>
<feature type="region of interest" description="Disordered" evidence="19">
    <location>
        <begin position="14"/>
        <end position="37"/>
    </location>
</feature>
<gene>
    <name evidence="22" type="ORF">O0I10_002799</name>
</gene>
<keyword evidence="6 17" id="KW-0479">Metal-binding</keyword>
<evidence type="ECO:0000256" key="19">
    <source>
        <dbReference type="SAM" id="MobiDB-lite"/>
    </source>
</evidence>
<dbReference type="NCBIfam" id="TIGR01652">
    <property type="entry name" value="ATPase-Plipid"/>
    <property type="match status" value="1"/>
</dbReference>
<organism evidence="22 23">
    <name type="scientific">Lichtheimia ornata</name>
    <dbReference type="NCBI Taxonomy" id="688661"/>
    <lineage>
        <taxon>Eukaryota</taxon>
        <taxon>Fungi</taxon>
        <taxon>Fungi incertae sedis</taxon>
        <taxon>Mucoromycota</taxon>
        <taxon>Mucoromycotina</taxon>
        <taxon>Mucoromycetes</taxon>
        <taxon>Mucorales</taxon>
        <taxon>Lichtheimiaceae</taxon>
        <taxon>Lichtheimia</taxon>
    </lineage>
</organism>
<dbReference type="GO" id="GO:0012505">
    <property type="term" value="C:endomembrane system"/>
    <property type="evidence" value="ECO:0007669"/>
    <property type="project" value="UniProtKB-SubCell"/>
</dbReference>
<dbReference type="InterPro" id="IPR032631">
    <property type="entry name" value="P-type_ATPase_N"/>
</dbReference>
<evidence type="ECO:0000259" key="21">
    <source>
        <dbReference type="Pfam" id="PF16212"/>
    </source>
</evidence>
<dbReference type="Pfam" id="PF16209">
    <property type="entry name" value="PhoLip_ATPase_N"/>
    <property type="match status" value="1"/>
</dbReference>
<feature type="transmembrane region" description="Helical" evidence="18">
    <location>
        <begin position="1304"/>
        <end position="1324"/>
    </location>
</feature>
<dbReference type="PRINTS" id="PR00119">
    <property type="entry name" value="CATATPASE"/>
</dbReference>
<dbReference type="EMBL" id="JARTCD010000008">
    <property type="protein sequence ID" value="KAJ8661532.1"/>
    <property type="molecule type" value="Genomic_DNA"/>
</dbReference>
<dbReference type="InterPro" id="IPR044492">
    <property type="entry name" value="P_typ_ATPase_HD_dom"/>
</dbReference>
<dbReference type="SUPFAM" id="SSF56784">
    <property type="entry name" value="HAD-like"/>
    <property type="match status" value="1"/>
</dbReference>
<evidence type="ECO:0000256" key="3">
    <source>
        <dbReference type="ARBA" id="ARBA00022448"/>
    </source>
</evidence>
<dbReference type="SFLD" id="SFLDF00027">
    <property type="entry name" value="p-type_atpase"/>
    <property type="match status" value="1"/>
</dbReference>
<feature type="binding site" evidence="16">
    <location>
        <position position="656"/>
    </location>
    <ligand>
        <name>ATP</name>
        <dbReference type="ChEBI" id="CHEBI:30616"/>
    </ligand>
</feature>
<evidence type="ECO:0000256" key="10">
    <source>
        <dbReference type="ARBA" id="ARBA00022967"/>
    </source>
</evidence>
<evidence type="ECO:0000313" key="22">
    <source>
        <dbReference type="EMBL" id="KAJ8661532.1"/>
    </source>
</evidence>
<feature type="binding site" evidence="16">
    <location>
        <position position="981"/>
    </location>
    <ligand>
        <name>ATP</name>
        <dbReference type="ChEBI" id="CHEBI:30616"/>
    </ligand>
</feature>
<feature type="transmembrane region" description="Helical" evidence="18">
    <location>
        <begin position="1162"/>
        <end position="1183"/>
    </location>
</feature>
<dbReference type="Gene3D" id="3.40.1110.10">
    <property type="entry name" value="Calcium-transporting ATPase, cytoplasmic domain N"/>
    <property type="match status" value="1"/>
</dbReference>
<evidence type="ECO:0000256" key="2">
    <source>
        <dbReference type="ARBA" id="ARBA00008109"/>
    </source>
</evidence>
<dbReference type="SFLD" id="SFLDG00002">
    <property type="entry name" value="C1.7:_P-type_atpase_like"/>
    <property type="match status" value="1"/>
</dbReference>
<dbReference type="GO" id="GO:0000287">
    <property type="term" value="F:magnesium ion binding"/>
    <property type="evidence" value="ECO:0007669"/>
    <property type="project" value="UniProtKB-UniRule"/>
</dbReference>
<keyword evidence="8 16" id="KW-0067">ATP-binding</keyword>
<feature type="domain" description="P-type ATPase N-terminal" evidence="20">
    <location>
        <begin position="61"/>
        <end position="118"/>
    </location>
</feature>